<keyword evidence="2" id="KW-1185">Reference proteome</keyword>
<reference evidence="2" key="1">
    <citation type="journal article" date="2019" name="Int. J. Syst. Evol. Microbiol.">
        <title>The Global Catalogue of Microorganisms (GCM) 10K type strain sequencing project: providing services to taxonomists for standard genome sequencing and annotation.</title>
        <authorList>
            <consortium name="The Broad Institute Genomics Platform"/>
            <consortium name="The Broad Institute Genome Sequencing Center for Infectious Disease"/>
            <person name="Wu L."/>
            <person name="Ma J."/>
        </authorList>
    </citation>
    <scope>NUCLEOTIDE SEQUENCE [LARGE SCALE GENOMIC DNA]</scope>
    <source>
        <strain evidence="2">CCUG 56607</strain>
    </source>
</reference>
<name>A0ABW3L035_9BACI</name>
<dbReference type="Proteomes" id="UP001596990">
    <property type="component" value="Unassembled WGS sequence"/>
</dbReference>
<evidence type="ECO:0000313" key="2">
    <source>
        <dbReference type="Proteomes" id="UP001596990"/>
    </source>
</evidence>
<dbReference type="RefSeq" id="WP_386056061.1">
    <property type="nucleotide sequence ID" value="NZ_JBHTKL010000001.1"/>
</dbReference>
<comment type="caution">
    <text evidence="1">The sequence shown here is derived from an EMBL/GenBank/DDBJ whole genome shotgun (WGS) entry which is preliminary data.</text>
</comment>
<proteinExistence type="predicted"/>
<sequence>MGTLVDFGQYKQKRRRREGLSEKRVVYEVYLTTVKYVYKHIEQEFDNPVEHLTTAVNLSVLYKQDRNRFAATFADLISYWNLSPLTVNAIPVHRAFDEFETLGDLCAYIERRVREEK</sequence>
<gene>
    <name evidence="1" type="ORF">ACFQ2J_01870</name>
</gene>
<dbReference type="EMBL" id="JBHTKL010000001">
    <property type="protein sequence ID" value="MFD1017933.1"/>
    <property type="molecule type" value="Genomic_DNA"/>
</dbReference>
<protein>
    <submittedName>
        <fullName evidence="1">Uncharacterized protein</fullName>
    </submittedName>
</protein>
<accession>A0ABW3L035</accession>
<evidence type="ECO:0000313" key="1">
    <source>
        <dbReference type="EMBL" id="MFD1017933.1"/>
    </source>
</evidence>
<organism evidence="1 2">
    <name type="scientific">Thalassobacillus hwangdonensis</name>
    <dbReference type="NCBI Taxonomy" id="546108"/>
    <lineage>
        <taxon>Bacteria</taxon>
        <taxon>Bacillati</taxon>
        <taxon>Bacillota</taxon>
        <taxon>Bacilli</taxon>
        <taxon>Bacillales</taxon>
        <taxon>Bacillaceae</taxon>
        <taxon>Thalassobacillus</taxon>
    </lineage>
</organism>